<dbReference type="Proteomes" id="UP001213680">
    <property type="component" value="Chromosome"/>
</dbReference>
<dbReference type="PANTHER" id="PTHR21716">
    <property type="entry name" value="TRANSMEMBRANE PROTEIN"/>
    <property type="match status" value="1"/>
</dbReference>
<evidence type="ECO:0000256" key="1">
    <source>
        <dbReference type="ARBA" id="ARBA00004651"/>
    </source>
</evidence>
<feature type="transmembrane region" description="Helical" evidence="8">
    <location>
        <begin position="255"/>
        <end position="284"/>
    </location>
</feature>
<evidence type="ECO:0000256" key="4">
    <source>
        <dbReference type="ARBA" id="ARBA00022475"/>
    </source>
</evidence>
<sequence length="389" mass="43445">MQRMFESKWYRALFWTLTIFLVIWVGTQISFVFEPVQVILALVTVPLIVAGLFFYFLVGIVDFLEKRLKGKRPLAVAITLIGLVLIFTIVFSSLGPVLGEQITSLVNAMPSIAKELQQQAFAVRDTLMQNEFLSRFMAQNDEVFRNLTTNITSYLGDLFGNIASSLGQVVGFVTSAVITIVVIPFMLLYMLLDGKRLPDAIVKLLPSNYEKETRHILHDMHETVRNYVNAQLLVAFFVGITSFIGLLIIDVDYAILLALFMMVTNIIPYLGPFLGAVPAVIVAFIQDPIKVLWVIVVIIIVQQIESNVISPLIQGKSLKVHPLTIIIVLLVAGNLAGIIGMLIAVPFYAVAKTVVQNIVRIYKLREREQYLESEETESTIITEPNAPNS</sequence>
<evidence type="ECO:0000256" key="3">
    <source>
        <dbReference type="ARBA" id="ARBA00022448"/>
    </source>
</evidence>
<feature type="transmembrane region" description="Helical" evidence="8">
    <location>
        <begin position="227"/>
        <end position="249"/>
    </location>
</feature>
<feature type="transmembrane region" description="Helical" evidence="8">
    <location>
        <begin position="12"/>
        <end position="33"/>
    </location>
</feature>
<evidence type="ECO:0000256" key="2">
    <source>
        <dbReference type="ARBA" id="ARBA00009773"/>
    </source>
</evidence>
<feature type="transmembrane region" description="Helical" evidence="8">
    <location>
        <begin position="73"/>
        <end position="94"/>
    </location>
</feature>
<evidence type="ECO:0000256" key="7">
    <source>
        <dbReference type="ARBA" id="ARBA00023136"/>
    </source>
</evidence>
<evidence type="ECO:0000313" key="10">
    <source>
        <dbReference type="Proteomes" id="UP001213680"/>
    </source>
</evidence>
<keyword evidence="6 8" id="KW-1133">Transmembrane helix</keyword>
<dbReference type="InterPro" id="IPR002549">
    <property type="entry name" value="AI-2E-like"/>
</dbReference>
<evidence type="ECO:0000256" key="6">
    <source>
        <dbReference type="ARBA" id="ARBA00022989"/>
    </source>
</evidence>
<keyword evidence="7 8" id="KW-0472">Membrane</keyword>
<dbReference type="Pfam" id="PF01594">
    <property type="entry name" value="AI-2E_transport"/>
    <property type="match status" value="1"/>
</dbReference>
<feature type="transmembrane region" description="Helical" evidence="8">
    <location>
        <begin position="291"/>
        <end position="313"/>
    </location>
</feature>
<evidence type="ECO:0000313" key="9">
    <source>
        <dbReference type="EMBL" id="WDH76737.1"/>
    </source>
</evidence>
<name>A0ABY7X0T7_9BACL</name>
<comment type="similarity">
    <text evidence="2">Belongs to the autoinducer-2 exporter (AI-2E) (TC 2.A.86) family.</text>
</comment>
<feature type="transmembrane region" description="Helical" evidence="8">
    <location>
        <begin position="169"/>
        <end position="192"/>
    </location>
</feature>
<gene>
    <name evidence="9" type="ORF">PTI97_04270</name>
</gene>
<proteinExistence type="inferred from homology"/>
<protein>
    <submittedName>
        <fullName evidence="9">AI-2E family transporter</fullName>
    </submittedName>
</protein>
<feature type="transmembrane region" description="Helical" evidence="8">
    <location>
        <begin position="325"/>
        <end position="350"/>
    </location>
</feature>
<accession>A0ABY7X0T7</accession>
<keyword evidence="5 8" id="KW-0812">Transmembrane</keyword>
<dbReference type="EMBL" id="CP118099">
    <property type="protein sequence ID" value="WDH76737.1"/>
    <property type="molecule type" value="Genomic_DNA"/>
</dbReference>
<evidence type="ECO:0000256" key="5">
    <source>
        <dbReference type="ARBA" id="ARBA00022692"/>
    </source>
</evidence>
<dbReference type="PANTHER" id="PTHR21716:SF53">
    <property type="entry name" value="PERMEASE PERM-RELATED"/>
    <property type="match status" value="1"/>
</dbReference>
<keyword evidence="3" id="KW-0813">Transport</keyword>
<dbReference type="RefSeq" id="WP_214702463.1">
    <property type="nucleotide sequence ID" value="NZ_CP118099.1"/>
</dbReference>
<feature type="transmembrane region" description="Helical" evidence="8">
    <location>
        <begin position="39"/>
        <end position="61"/>
    </location>
</feature>
<keyword evidence="4" id="KW-1003">Cell membrane</keyword>
<keyword evidence="10" id="KW-1185">Reference proteome</keyword>
<comment type="subcellular location">
    <subcellularLocation>
        <location evidence="1">Cell membrane</location>
        <topology evidence="1">Multi-pass membrane protein</topology>
    </subcellularLocation>
</comment>
<reference evidence="9 10" key="1">
    <citation type="submission" date="2023-02" db="EMBL/GenBank/DDBJ databases">
        <title>A bacterium isolated from plastisphere.</title>
        <authorList>
            <person name="Sun Y."/>
        </authorList>
    </citation>
    <scope>NUCLEOTIDE SEQUENCE [LARGE SCALE GENOMIC DNA]</scope>
    <source>
        <strain evidence="10">a-1</strain>
    </source>
</reference>
<evidence type="ECO:0000256" key="8">
    <source>
        <dbReference type="SAM" id="Phobius"/>
    </source>
</evidence>
<organism evidence="9 10">
    <name type="scientific">Exiguobacterium marinum</name>
    <dbReference type="NCBI Taxonomy" id="273528"/>
    <lineage>
        <taxon>Bacteria</taxon>
        <taxon>Bacillati</taxon>
        <taxon>Bacillota</taxon>
        <taxon>Bacilli</taxon>
        <taxon>Bacillales</taxon>
        <taxon>Bacillales Family XII. Incertae Sedis</taxon>
        <taxon>Exiguobacterium</taxon>
    </lineage>
</organism>